<keyword evidence="2 4" id="KW-0863">Zinc-finger</keyword>
<feature type="region of interest" description="Disordered" evidence="5">
    <location>
        <begin position="1"/>
        <end position="21"/>
    </location>
</feature>
<evidence type="ECO:0000256" key="4">
    <source>
        <dbReference type="PROSITE-ProRule" id="PRU00091"/>
    </source>
</evidence>
<keyword evidence="8" id="KW-1185">Reference proteome</keyword>
<dbReference type="OrthoDB" id="10018316at2759"/>
<dbReference type="PROSITE" id="PS50178">
    <property type="entry name" value="ZF_FYVE"/>
    <property type="match status" value="1"/>
</dbReference>
<feature type="region of interest" description="Disordered" evidence="5">
    <location>
        <begin position="213"/>
        <end position="233"/>
    </location>
</feature>
<dbReference type="EMBL" id="ML977198">
    <property type="protein sequence ID" value="KAF1981510.1"/>
    <property type="molecule type" value="Genomic_DNA"/>
</dbReference>
<proteinExistence type="predicted"/>
<dbReference type="InterPro" id="IPR000306">
    <property type="entry name" value="Znf_FYVE"/>
</dbReference>
<dbReference type="CDD" id="cd15760">
    <property type="entry name" value="FYVE_scVPS27p_like"/>
    <property type="match status" value="1"/>
</dbReference>
<dbReference type="Gene3D" id="3.30.40.10">
    <property type="entry name" value="Zinc/RING finger domain, C3HC4 (zinc finger)"/>
    <property type="match status" value="1"/>
</dbReference>
<organism evidence="7 8">
    <name type="scientific">Aulographum hederae CBS 113979</name>
    <dbReference type="NCBI Taxonomy" id="1176131"/>
    <lineage>
        <taxon>Eukaryota</taxon>
        <taxon>Fungi</taxon>
        <taxon>Dikarya</taxon>
        <taxon>Ascomycota</taxon>
        <taxon>Pezizomycotina</taxon>
        <taxon>Dothideomycetes</taxon>
        <taxon>Pleosporomycetidae</taxon>
        <taxon>Aulographales</taxon>
        <taxon>Aulographaceae</taxon>
    </lineage>
</organism>
<evidence type="ECO:0000256" key="5">
    <source>
        <dbReference type="SAM" id="MobiDB-lite"/>
    </source>
</evidence>
<dbReference type="GO" id="GO:0008270">
    <property type="term" value="F:zinc ion binding"/>
    <property type="evidence" value="ECO:0007669"/>
    <property type="project" value="UniProtKB-KW"/>
</dbReference>
<dbReference type="Proteomes" id="UP000800041">
    <property type="component" value="Unassembled WGS sequence"/>
</dbReference>
<accession>A0A6G1GL16</accession>
<dbReference type="Pfam" id="PF01363">
    <property type="entry name" value="FYVE"/>
    <property type="match status" value="1"/>
</dbReference>
<dbReference type="PANTHER" id="PTHR23164">
    <property type="entry name" value="EARLY ENDOSOME ANTIGEN 1"/>
    <property type="match status" value="1"/>
</dbReference>
<dbReference type="SUPFAM" id="SSF57903">
    <property type="entry name" value="FYVE/PHD zinc finger"/>
    <property type="match status" value="1"/>
</dbReference>
<evidence type="ECO:0000259" key="6">
    <source>
        <dbReference type="PROSITE" id="PS50178"/>
    </source>
</evidence>
<evidence type="ECO:0000256" key="3">
    <source>
        <dbReference type="ARBA" id="ARBA00022833"/>
    </source>
</evidence>
<dbReference type="InterPro" id="IPR017455">
    <property type="entry name" value="Znf_FYVE-rel"/>
</dbReference>
<evidence type="ECO:0000313" key="8">
    <source>
        <dbReference type="Proteomes" id="UP000800041"/>
    </source>
</evidence>
<reference evidence="7" key="1">
    <citation type="journal article" date="2020" name="Stud. Mycol.">
        <title>101 Dothideomycetes genomes: a test case for predicting lifestyles and emergence of pathogens.</title>
        <authorList>
            <person name="Haridas S."/>
            <person name="Albert R."/>
            <person name="Binder M."/>
            <person name="Bloem J."/>
            <person name="Labutti K."/>
            <person name="Salamov A."/>
            <person name="Andreopoulos B."/>
            <person name="Baker S."/>
            <person name="Barry K."/>
            <person name="Bills G."/>
            <person name="Bluhm B."/>
            <person name="Cannon C."/>
            <person name="Castanera R."/>
            <person name="Culley D."/>
            <person name="Daum C."/>
            <person name="Ezra D."/>
            <person name="Gonzalez J."/>
            <person name="Henrissat B."/>
            <person name="Kuo A."/>
            <person name="Liang C."/>
            <person name="Lipzen A."/>
            <person name="Lutzoni F."/>
            <person name="Magnuson J."/>
            <person name="Mondo S."/>
            <person name="Nolan M."/>
            <person name="Ohm R."/>
            <person name="Pangilinan J."/>
            <person name="Park H.-J."/>
            <person name="Ramirez L."/>
            <person name="Alfaro M."/>
            <person name="Sun H."/>
            <person name="Tritt A."/>
            <person name="Yoshinaga Y."/>
            <person name="Zwiers L.-H."/>
            <person name="Turgeon B."/>
            <person name="Goodwin S."/>
            <person name="Spatafora J."/>
            <person name="Crous P."/>
            <person name="Grigoriev I."/>
        </authorList>
    </citation>
    <scope>NUCLEOTIDE SEQUENCE</scope>
    <source>
        <strain evidence="7">CBS 113979</strain>
    </source>
</reference>
<keyword evidence="3" id="KW-0862">Zinc</keyword>
<evidence type="ECO:0000256" key="1">
    <source>
        <dbReference type="ARBA" id="ARBA00022723"/>
    </source>
</evidence>
<evidence type="ECO:0000256" key="2">
    <source>
        <dbReference type="ARBA" id="ARBA00022771"/>
    </source>
</evidence>
<dbReference type="AlphaFoldDB" id="A0A6G1GL16"/>
<dbReference type="InterPro" id="IPR011011">
    <property type="entry name" value="Znf_FYVE_PHD"/>
</dbReference>
<name>A0A6G1GL16_9PEZI</name>
<gene>
    <name evidence="7" type="ORF">K402DRAFT_234976</name>
</gene>
<dbReference type="InterPro" id="IPR013083">
    <property type="entry name" value="Znf_RING/FYVE/PHD"/>
</dbReference>
<evidence type="ECO:0000313" key="7">
    <source>
        <dbReference type="EMBL" id="KAF1981510.1"/>
    </source>
</evidence>
<dbReference type="SMART" id="SM00064">
    <property type="entry name" value="FYVE"/>
    <property type="match status" value="1"/>
</dbReference>
<keyword evidence="1" id="KW-0479">Metal-binding</keyword>
<dbReference type="PANTHER" id="PTHR23164:SF30">
    <property type="entry name" value="EARLY ENDOSOME ANTIGEN 1"/>
    <property type="match status" value="1"/>
</dbReference>
<protein>
    <recommendedName>
        <fullName evidence="6">FYVE-type domain-containing protein</fullName>
    </recommendedName>
</protein>
<sequence length="262" mass="30080">MAVRYANKPGIPPTPYSHTQAVPIERKEHKEETDPRQVCVNEHGQPMMYNHAGRLIPLIKPKPRPDYVPAVLRPTEKPQKPGQPEQTGLRMNGSYHLRGDSFGSNISRQVSNSYDWSDDMFCEVTGPPTKNHWKPDSSVHACQVPSCKQSFSFISRRHHCRRCGDIYCTSHSDYMIQLDQEARFHPHGSWARSCALCYWDWKDWVERRAHHLDSRSNSDASGTPSIGIHKPKNHPSYIDQVESELSSSLAQSMPRDWSWSTF</sequence>
<feature type="domain" description="FYVE-type" evidence="6">
    <location>
        <begin position="147"/>
        <end position="202"/>
    </location>
</feature>